<name>A0A255Z4Y0_9PROT</name>
<dbReference type="InterPro" id="IPR011032">
    <property type="entry name" value="GroES-like_sf"/>
</dbReference>
<keyword evidence="5" id="KW-0694">RNA-binding</keyword>
<dbReference type="Pfam" id="PF08240">
    <property type="entry name" value="ADH_N"/>
    <property type="match status" value="1"/>
</dbReference>
<comment type="caution">
    <text evidence="8">The sequence shown here is derived from an EMBL/GenBank/DDBJ whole genome shotgun (WGS) entry which is preliminary data.</text>
</comment>
<dbReference type="InterPro" id="IPR036291">
    <property type="entry name" value="NAD(P)-bd_dom_sf"/>
</dbReference>
<dbReference type="PANTHER" id="PTHR44154">
    <property type="entry name" value="QUINONE OXIDOREDUCTASE"/>
    <property type="match status" value="1"/>
</dbReference>
<keyword evidence="4" id="KW-0521">NADP</keyword>
<evidence type="ECO:0000313" key="9">
    <source>
        <dbReference type="Proteomes" id="UP000216998"/>
    </source>
</evidence>
<keyword evidence="6" id="KW-0007">Acetylation</keyword>
<dbReference type="Proteomes" id="UP000216998">
    <property type="component" value="Unassembled WGS sequence"/>
</dbReference>
<dbReference type="Gene3D" id="3.90.180.10">
    <property type="entry name" value="Medium-chain alcohol dehydrogenases, catalytic domain"/>
    <property type="match status" value="1"/>
</dbReference>
<proteinExistence type="predicted"/>
<dbReference type="GO" id="GO:0008270">
    <property type="term" value="F:zinc ion binding"/>
    <property type="evidence" value="ECO:0007669"/>
    <property type="project" value="InterPro"/>
</dbReference>
<dbReference type="AlphaFoldDB" id="A0A255Z4Y0"/>
<dbReference type="SUPFAM" id="SSF50129">
    <property type="entry name" value="GroES-like"/>
    <property type="match status" value="1"/>
</dbReference>
<comment type="subcellular location">
    <subcellularLocation>
        <location evidence="1">Cytoplasm</location>
    </subcellularLocation>
</comment>
<dbReference type="GO" id="GO:0003723">
    <property type="term" value="F:RNA binding"/>
    <property type="evidence" value="ECO:0007669"/>
    <property type="project" value="UniProtKB-KW"/>
</dbReference>
<dbReference type="EMBL" id="NOXU01000022">
    <property type="protein sequence ID" value="OYQ36583.1"/>
    <property type="molecule type" value="Genomic_DNA"/>
</dbReference>
<sequence>MKAVLLTGFGGVEKLELATVPTPVAGPGQVLVKIHAASVNPVDTKIRRNGPAIAPDLPAILGCDMAGTVEALGDGVTGFSLGQAVYGCVGGVKGLPGTYADYVAADARLLAPAPAGLSLHDAAALPLVTLTAWEALVDRARVRPGEKVLIHGGAGGVGHIAIQIAKMQGAHVTTTVSSDEKADLARSFGADEVVNYKTESVEAYVARLTAGRGFDIVLDTTGGSDIATSFAAARLNGQVVTIVAGYTADLSPMHGKGLSLHVVFMLLPMLYDHGFAIDRAHQGRVLADLSGRLRPLVDPTHYTLADVAVAHTRLETGKAAGKLVIDVV</sequence>
<evidence type="ECO:0000313" key="8">
    <source>
        <dbReference type="EMBL" id="OYQ36583.1"/>
    </source>
</evidence>
<evidence type="ECO:0000256" key="6">
    <source>
        <dbReference type="ARBA" id="ARBA00022990"/>
    </source>
</evidence>
<dbReference type="Gene3D" id="3.40.50.720">
    <property type="entry name" value="NAD(P)-binding Rossmann-like Domain"/>
    <property type="match status" value="1"/>
</dbReference>
<evidence type="ECO:0000256" key="2">
    <source>
        <dbReference type="ARBA" id="ARBA00011881"/>
    </source>
</evidence>
<comment type="subunit">
    <text evidence="2">Homotetramer.</text>
</comment>
<keyword evidence="3" id="KW-0963">Cytoplasm</keyword>
<gene>
    <name evidence="8" type="ORF">CHU95_04745</name>
</gene>
<organism evidence="8 9">
    <name type="scientific">Niveispirillum lacus</name>
    <dbReference type="NCBI Taxonomy" id="1981099"/>
    <lineage>
        <taxon>Bacteria</taxon>
        <taxon>Pseudomonadati</taxon>
        <taxon>Pseudomonadota</taxon>
        <taxon>Alphaproteobacteria</taxon>
        <taxon>Rhodospirillales</taxon>
        <taxon>Azospirillaceae</taxon>
        <taxon>Niveispirillum</taxon>
    </lineage>
</organism>
<feature type="domain" description="Enoyl reductase (ER)" evidence="7">
    <location>
        <begin position="10"/>
        <end position="325"/>
    </location>
</feature>
<dbReference type="CDD" id="cd08272">
    <property type="entry name" value="MDR6"/>
    <property type="match status" value="1"/>
</dbReference>
<dbReference type="InterPro" id="IPR051603">
    <property type="entry name" value="Zinc-ADH_QOR/CCCR"/>
</dbReference>
<dbReference type="GO" id="GO:0005737">
    <property type="term" value="C:cytoplasm"/>
    <property type="evidence" value="ECO:0007669"/>
    <property type="project" value="UniProtKB-SubCell"/>
</dbReference>
<dbReference type="OrthoDB" id="9792321at2"/>
<dbReference type="SUPFAM" id="SSF51735">
    <property type="entry name" value="NAD(P)-binding Rossmann-fold domains"/>
    <property type="match status" value="1"/>
</dbReference>
<dbReference type="GO" id="GO:0016491">
    <property type="term" value="F:oxidoreductase activity"/>
    <property type="evidence" value="ECO:0007669"/>
    <property type="project" value="InterPro"/>
</dbReference>
<keyword evidence="9" id="KW-1185">Reference proteome</keyword>
<dbReference type="InterPro" id="IPR002364">
    <property type="entry name" value="Quin_OxRdtase/zeta-crystal_CS"/>
</dbReference>
<dbReference type="PROSITE" id="PS01162">
    <property type="entry name" value="QOR_ZETA_CRYSTAL"/>
    <property type="match status" value="1"/>
</dbReference>
<protein>
    <submittedName>
        <fullName evidence="8">Quinone oxidoreductase</fullName>
    </submittedName>
</protein>
<evidence type="ECO:0000256" key="4">
    <source>
        <dbReference type="ARBA" id="ARBA00022857"/>
    </source>
</evidence>
<evidence type="ECO:0000256" key="1">
    <source>
        <dbReference type="ARBA" id="ARBA00004496"/>
    </source>
</evidence>
<accession>A0A255Z4Y0</accession>
<dbReference type="SMART" id="SM00829">
    <property type="entry name" value="PKS_ER"/>
    <property type="match status" value="1"/>
</dbReference>
<dbReference type="InterPro" id="IPR020843">
    <property type="entry name" value="ER"/>
</dbReference>
<evidence type="ECO:0000256" key="5">
    <source>
        <dbReference type="ARBA" id="ARBA00022884"/>
    </source>
</evidence>
<evidence type="ECO:0000256" key="3">
    <source>
        <dbReference type="ARBA" id="ARBA00022490"/>
    </source>
</evidence>
<dbReference type="PANTHER" id="PTHR44154:SF1">
    <property type="entry name" value="QUINONE OXIDOREDUCTASE"/>
    <property type="match status" value="1"/>
</dbReference>
<dbReference type="InterPro" id="IPR013154">
    <property type="entry name" value="ADH-like_N"/>
</dbReference>
<dbReference type="InterPro" id="IPR013149">
    <property type="entry name" value="ADH-like_C"/>
</dbReference>
<dbReference type="Pfam" id="PF00107">
    <property type="entry name" value="ADH_zinc_N"/>
    <property type="match status" value="1"/>
</dbReference>
<evidence type="ECO:0000259" key="7">
    <source>
        <dbReference type="SMART" id="SM00829"/>
    </source>
</evidence>
<reference evidence="8 9" key="1">
    <citation type="submission" date="2017-07" db="EMBL/GenBank/DDBJ databases">
        <title>Niveispirillum cyanobacteriorum sp. nov., isolated from cyanobacterial aggregates in a eutrophic lake.</title>
        <authorList>
            <person name="Cai H."/>
        </authorList>
    </citation>
    <scope>NUCLEOTIDE SEQUENCE [LARGE SCALE GENOMIC DNA]</scope>
    <source>
        <strain evidence="9">TH1-14</strain>
    </source>
</reference>